<gene>
    <name evidence="1" type="ORF">CLODIP_2_CD10354</name>
</gene>
<keyword evidence="2" id="KW-1185">Reference proteome</keyword>
<organism evidence="1 2">
    <name type="scientific">Cloeon dipterum</name>
    <dbReference type="NCBI Taxonomy" id="197152"/>
    <lineage>
        <taxon>Eukaryota</taxon>
        <taxon>Metazoa</taxon>
        <taxon>Ecdysozoa</taxon>
        <taxon>Arthropoda</taxon>
        <taxon>Hexapoda</taxon>
        <taxon>Insecta</taxon>
        <taxon>Pterygota</taxon>
        <taxon>Palaeoptera</taxon>
        <taxon>Ephemeroptera</taxon>
        <taxon>Pisciforma</taxon>
        <taxon>Baetidae</taxon>
        <taxon>Cloeon</taxon>
    </lineage>
</organism>
<sequence>MRTRTDELVEPPNDEPDTFTVARILTRSFARWLHRTAPPLSADHSGHVGAVTASRRSVGMAAFLATGIAWPKFVVKPIATAQQ</sequence>
<accession>A0A8S1DY63</accession>
<dbReference type="OrthoDB" id="9890280at2759"/>
<reference evidence="1 2" key="1">
    <citation type="submission" date="2020-04" db="EMBL/GenBank/DDBJ databases">
        <authorList>
            <person name="Alioto T."/>
            <person name="Alioto T."/>
            <person name="Gomez Garrido J."/>
        </authorList>
    </citation>
    <scope>NUCLEOTIDE SEQUENCE [LARGE SCALE GENOMIC DNA]</scope>
</reference>
<comment type="caution">
    <text evidence="1">The sequence shown here is derived from an EMBL/GenBank/DDBJ whole genome shotgun (WGS) entry which is preliminary data.</text>
</comment>
<protein>
    <submittedName>
        <fullName evidence="1">Uncharacterized protein</fullName>
    </submittedName>
</protein>
<name>A0A8S1DY63_9INSE</name>
<proteinExistence type="predicted"/>
<dbReference type="AlphaFoldDB" id="A0A8S1DY63"/>
<dbReference type="Proteomes" id="UP000494165">
    <property type="component" value="Unassembled WGS sequence"/>
</dbReference>
<evidence type="ECO:0000313" key="2">
    <source>
        <dbReference type="Proteomes" id="UP000494165"/>
    </source>
</evidence>
<evidence type="ECO:0000313" key="1">
    <source>
        <dbReference type="EMBL" id="CAB3382945.1"/>
    </source>
</evidence>
<dbReference type="EMBL" id="CADEPI010000289">
    <property type="protein sequence ID" value="CAB3382945.1"/>
    <property type="molecule type" value="Genomic_DNA"/>
</dbReference>